<accession>A0ABT2HC50</accession>
<feature type="non-terminal residue" evidence="1">
    <location>
        <position position="1"/>
    </location>
</feature>
<dbReference type="InterPro" id="IPR036279">
    <property type="entry name" value="5-3_exonuclease_C_sf"/>
</dbReference>
<sequence length="171" mass="19795">GTIICSRDKDLKTVSGWHYRWACGEKQPEVLPHWISEFDAKHFFFYQMLVGDNTDNICGCGQRREVMWGGKLTLRRKGIGEKAALQLLADCKTVQDLFDVVSQCYQNEFGETWEETMLENARLLYIGQTPDNLFDWSWLDYTLEKEFIDDEVICSTGTEPEPESSSEPTEF</sequence>
<evidence type="ECO:0000313" key="2">
    <source>
        <dbReference type="Proteomes" id="UP001165586"/>
    </source>
</evidence>
<dbReference type="RefSeq" id="WP_259543950.1">
    <property type="nucleotide sequence ID" value="NZ_JANLCJ010000791.1"/>
</dbReference>
<dbReference type="SUPFAM" id="SSF47807">
    <property type="entry name" value="5' to 3' exonuclease, C-terminal subdomain"/>
    <property type="match status" value="1"/>
</dbReference>
<proteinExistence type="predicted"/>
<organism evidence="1 2">
    <name type="scientific">Herbiconiux daphne</name>
    <dbReference type="NCBI Taxonomy" id="2970914"/>
    <lineage>
        <taxon>Bacteria</taxon>
        <taxon>Bacillati</taxon>
        <taxon>Actinomycetota</taxon>
        <taxon>Actinomycetes</taxon>
        <taxon>Micrococcales</taxon>
        <taxon>Microbacteriaceae</taxon>
        <taxon>Herbiconiux</taxon>
    </lineage>
</organism>
<evidence type="ECO:0000313" key="1">
    <source>
        <dbReference type="EMBL" id="MCS5737527.1"/>
    </source>
</evidence>
<dbReference type="EMBL" id="JANLCJ010000791">
    <property type="protein sequence ID" value="MCS5737527.1"/>
    <property type="molecule type" value="Genomic_DNA"/>
</dbReference>
<dbReference type="Proteomes" id="UP001165586">
    <property type="component" value="Unassembled WGS sequence"/>
</dbReference>
<gene>
    <name evidence="1" type="ORF">N1032_27730</name>
</gene>
<dbReference type="Gene3D" id="1.10.150.20">
    <property type="entry name" value="5' to 3' exonuclease, C-terminal subdomain"/>
    <property type="match status" value="1"/>
</dbReference>
<comment type="caution">
    <text evidence="1">The sequence shown here is derived from an EMBL/GenBank/DDBJ whole genome shotgun (WGS) entry which is preliminary data.</text>
</comment>
<protein>
    <submittedName>
        <fullName evidence="1">Uncharacterized protein</fullName>
    </submittedName>
</protein>
<keyword evidence="2" id="KW-1185">Reference proteome</keyword>
<name>A0ABT2HC50_9MICO</name>
<reference evidence="1" key="1">
    <citation type="submission" date="2022-08" db="EMBL/GenBank/DDBJ databases">
        <authorList>
            <person name="Deng Y."/>
            <person name="Han X.-F."/>
            <person name="Zhang Y.-Q."/>
        </authorList>
    </citation>
    <scope>NUCLEOTIDE SEQUENCE</scope>
    <source>
        <strain evidence="1">CPCC 203386</strain>
    </source>
</reference>